<protein>
    <recommendedName>
        <fullName evidence="6">Large ribosomal subunit protein uL29m</fullName>
    </recommendedName>
</protein>
<dbReference type="AlphaFoldDB" id="A0A7J6Q8J3"/>
<dbReference type="PANTHER" id="PTHR21183">
    <property type="entry name" value="RIBOSOMAL PROTEIN L47, MITOCHONDRIAL-RELATED"/>
    <property type="match status" value="1"/>
</dbReference>
<comment type="subcellular location">
    <subcellularLocation>
        <location evidence="1">Mitochondrion</location>
    </subcellularLocation>
</comment>
<organism evidence="8 9">
    <name type="scientific">Perkinsus olseni</name>
    <name type="common">Perkinsus atlanticus</name>
    <dbReference type="NCBI Taxonomy" id="32597"/>
    <lineage>
        <taxon>Eukaryota</taxon>
        <taxon>Sar</taxon>
        <taxon>Alveolata</taxon>
        <taxon>Perkinsozoa</taxon>
        <taxon>Perkinsea</taxon>
        <taxon>Perkinsida</taxon>
        <taxon>Perkinsidae</taxon>
        <taxon>Perkinsus</taxon>
    </lineage>
</organism>
<gene>
    <name evidence="8" type="primary">MRPL47_1</name>
    <name evidence="8" type="ORF">FOZ62_002677</name>
</gene>
<keyword evidence="4" id="KW-0496">Mitochondrion</keyword>
<dbReference type="GO" id="GO:0005762">
    <property type="term" value="C:mitochondrial large ribosomal subunit"/>
    <property type="evidence" value="ECO:0007669"/>
    <property type="project" value="TreeGrafter"/>
</dbReference>
<evidence type="ECO:0000256" key="1">
    <source>
        <dbReference type="ARBA" id="ARBA00004173"/>
    </source>
</evidence>
<evidence type="ECO:0000256" key="2">
    <source>
        <dbReference type="ARBA" id="ARBA00009254"/>
    </source>
</evidence>
<dbReference type="Gene3D" id="6.10.330.20">
    <property type="match status" value="1"/>
</dbReference>
<keyword evidence="5" id="KW-0687">Ribonucleoprotein</keyword>
<proteinExistence type="inferred from homology"/>
<comment type="caution">
    <text evidence="8">The sequence shown here is derived from an EMBL/GenBank/DDBJ whole genome shotgun (WGS) entry which is preliminary data.</text>
</comment>
<dbReference type="Proteomes" id="UP000574390">
    <property type="component" value="Unassembled WGS sequence"/>
</dbReference>
<name>A0A7J6Q8J3_PEROL</name>
<feature type="non-terminal residue" evidence="8">
    <location>
        <position position="305"/>
    </location>
</feature>
<evidence type="ECO:0000256" key="5">
    <source>
        <dbReference type="ARBA" id="ARBA00023274"/>
    </source>
</evidence>
<evidence type="ECO:0000256" key="4">
    <source>
        <dbReference type="ARBA" id="ARBA00023128"/>
    </source>
</evidence>
<evidence type="ECO:0000256" key="6">
    <source>
        <dbReference type="ARBA" id="ARBA00035289"/>
    </source>
</evidence>
<dbReference type="EMBL" id="JABANM010031781">
    <property type="protein sequence ID" value="KAF4704006.1"/>
    <property type="molecule type" value="Genomic_DNA"/>
</dbReference>
<reference evidence="8 9" key="1">
    <citation type="submission" date="2020-04" db="EMBL/GenBank/DDBJ databases">
        <title>Perkinsus olseni comparative genomics.</title>
        <authorList>
            <person name="Bogema D.R."/>
        </authorList>
    </citation>
    <scope>NUCLEOTIDE SEQUENCE [LARGE SCALE GENOMIC DNA]</scope>
    <source>
        <strain evidence="8">ATCC PRA-205</strain>
    </source>
</reference>
<evidence type="ECO:0000256" key="7">
    <source>
        <dbReference type="SAM" id="Coils"/>
    </source>
</evidence>
<feature type="coiled-coil region" evidence="7">
    <location>
        <begin position="153"/>
        <end position="219"/>
    </location>
</feature>
<sequence length="305" mass="35367">QADGPYRFPVFLMSVPLRGVLRLSPLCFAGRAHRGSGAAAAAASGQGGITQFWKGGHLDPDLAWGDKEKNCKTGDAWPACLLRLKSFDDLHKLWYICLKEKNFLMSERAFARAHRTEWSYHGRLKKVKMTMKRILTVLSRREIHQQTIRAKEMRDKQQLREELETRRFHIEEQMLKLKHRIERMGDRTSLMRNAWEASLKKYEEDHNELLMELRPLRKDTMQMLVPNWRYATKYSDIPGNLTWRRQWVRALEEAKKNFASTSAHSLCVKMSSIDGEEEEDAIVQQHRVAVDLSVAAHTAFYGKGG</sequence>
<dbReference type="Pfam" id="PF06984">
    <property type="entry name" value="MRP-L47"/>
    <property type="match status" value="1"/>
</dbReference>
<dbReference type="GO" id="GO:0003735">
    <property type="term" value="F:structural constituent of ribosome"/>
    <property type="evidence" value="ECO:0007669"/>
    <property type="project" value="InterPro"/>
</dbReference>
<evidence type="ECO:0000256" key="3">
    <source>
        <dbReference type="ARBA" id="ARBA00022980"/>
    </source>
</evidence>
<keyword evidence="3 8" id="KW-0689">Ribosomal protein</keyword>
<evidence type="ECO:0000313" key="9">
    <source>
        <dbReference type="Proteomes" id="UP000574390"/>
    </source>
</evidence>
<evidence type="ECO:0000313" key="8">
    <source>
        <dbReference type="EMBL" id="KAF4704006.1"/>
    </source>
</evidence>
<comment type="similarity">
    <text evidence="2">Belongs to the universal ribosomal protein uL29 family.</text>
</comment>
<accession>A0A7J6Q8J3</accession>
<dbReference type="GO" id="GO:0032543">
    <property type="term" value="P:mitochondrial translation"/>
    <property type="evidence" value="ECO:0007669"/>
    <property type="project" value="TreeGrafter"/>
</dbReference>
<dbReference type="PANTHER" id="PTHR21183:SF18">
    <property type="entry name" value="LARGE RIBOSOMAL SUBUNIT PROTEIN UL29M"/>
    <property type="match status" value="1"/>
</dbReference>
<keyword evidence="7" id="KW-0175">Coiled coil</keyword>
<dbReference type="InterPro" id="IPR038340">
    <property type="entry name" value="MRP-L47_sf"/>
</dbReference>
<feature type="non-terminal residue" evidence="8">
    <location>
        <position position="1"/>
    </location>
</feature>
<dbReference type="InterPro" id="IPR010729">
    <property type="entry name" value="Ribosomal_uL29_mit"/>
</dbReference>